<comment type="similarity">
    <text evidence="1 2">Belongs to the phD/YefM antitoxin family.</text>
</comment>
<comment type="caution">
    <text evidence="3">The sequence shown here is derived from an EMBL/GenBank/DDBJ whole genome shotgun (WGS) entry which is preliminary data.</text>
</comment>
<dbReference type="RefSeq" id="WP_181659302.1">
    <property type="nucleotide sequence ID" value="NZ_JACEHE010000013.1"/>
</dbReference>
<name>A0A7W0IAP1_9ACTN</name>
<evidence type="ECO:0000256" key="2">
    <source>
        <dbReference type="RuleBase" id="RU362080"/>
    </source>
</evidence>
<evidence type="ECO:0000313" key="4">
    <source>
        <dbReference type="Proteomes" id="UP000545761"/>
    </source>
</evidence>
<gene>
    <name evidence="3" type="ORF">H1D24_21745</name>
</gene>
<dbReference type="InterPro" id="IPR006442">
    <property type="entry name" value="Antitoxin_Phd/YefM"/>
</dbReference>
<sequence>MKTIGLRELNQNPSKAVALVRSGVPILVTDRGKPVLRMVPETEALSVLQRMLESGDAHPPAEHGMPDLIPDLVPELPSLSDLLIEERDRERRR</sequence>
<protein>
    <recommendedName>
        <fullName evidence="2">Antitoxin</fullName>
    </recommendedName>
</protein>
<evidence type="ECO:0000256" key="1">
    <source>
        <dbReference type="ARBA" id="ARBA00009981"/>
    </source>
</evidence>
<comment type="function">
    <text evidence="2">Antitoxin component of a type II toxin-antitoxin (TA) system.</text>
</comment>
<dbReference type="NCBIfam" id="TIGR01552">
    <property type="entry name" value="phd_fam"/>
    <property type="match status" value="1"/>
</dbReference>
<accession>A0A7W0IAP1</accession>
<dbReference type="InterPro" id="IPR036165">
    <property type="entry name" value="YefM-like_sf"/>
</dbReference>
<dbReference type="EMBL" id="JACEHE010000013">
    <property type="protein sequence ID" value="MBA2948366.1"/>
    <property type="molecule type" value="Genomic_DNA"/>
</dbReference>
<proteinExistence type="inferred from homology"/>
<organism evidence="3 4">
    <name type="scientific">Streptomyces himalayensis subsp. himalayensis</name>
    <dbReference type="NCBI Taxonomy" id="2756131"/>
    <lineage>
        <taxon>Bacteria</taxon>
        <taxon>Bacillati</taxon>
        <taxon>Actinomycetota</taxon>
        <taxon>Actinomycetes</taxon>
        <taxon>Kitasatosporales</taxon>
        <taxon>Streptomycetaceae</taxon>
        <taxon>Streptomyces</taxon>
        <taxon>Streptomyces himalayensis</taxon>
    </lineage>
</organism>
<evidence type="ECO:0000313" key="3">
    <source>
        <dbReference type="EMBL" id="MBA2948366.1"/>
    </source>
</evidence>
<dbReference type="Proteomes" id="UP000545761">
    <property type="component" value="Unassembled WGS sequence"/>
</dbReference>
<dbReference type="Pfam" id="PF02604">
    <property type="entry name" value="PhdYeFM_antitox"/>
    <property type="match status" value="1"/>
</dbReference>
<dbReference type="Gene3D" id="3.40.1620.10">
    <property type="entry name" value="YefM-like domain"/>
    <property type="match status" value="1"/>
</dbReference>
<dbReference type="SUPFAM" id="SSF143120">
    <property type="entry name" value="YefM-like"/>
    <property type="match status" value="1"/>
</dbReference>
<dbReference type="AlphaFoldDB" id="A0A7W0IAP1"/>
<reference evidence="3 4" key="1">
    <citation type="submission" date="2020-07" db="EMBL/GenBank/DDBJ databases">
        <title>Streptomyces isolated from Indian soil.</title>
        <authorList>
            <person name="Mandal S."/>
            <person name="Maiti P.K."/>
        </authorList>
    </citation>
    <scope>NUCLEOTIDE SEQUENCE [LARGE SCALE GENOMIC DNA]</scope>
    <source>
        <strain evidence="3 4">PSKA28</strain>
    </source>
</reference>